<dbReference type="Pfam" id="PF13962">
    <property type="entry name" value="PGG"/>
    <property type="match status" value="1"/>
</dbReference>
<keyword evidence="5 7" id="KW-0040">ANK repeat</keyword>
<keyword evidence="4 8" id="KW-1133">Transmembrane helix</keyword>
<evidence type="ECO:0000256" key="2">
    <source>
        <dbReference type="ARBA" id="ARBA00022692"/>
    </source>
</evidence>
<dbReference type="InterPro" id="IPR002110">
    <property type="entry name" value="Ankyrin_rpt"/>
</dbReference>
<organism evidence="10 11">
    <name type="scientific">Cinnamomum micranthum f. kanehirae</name>
    <dbReference type="NCBI Taxonomy" id="337451"/>
    <lineage>
        <taxon>Eukaryota</taxon>
        <taxon>Viridiplantae</taxon>
        <taxon>Streptophyta</taxon>
        <taxon>Embryophyta</taxon>
        <taxon>Tracheophyta</taxon>
        <taxon>Spermatophyta</taxon>
        <taxon>Magnoliopsida</taxon>
        <taxon>Magnoliidae</taxon>
        <taxon>Laurales</taxon>
        <taxon>Lauraceae</taxon>
        <taxon>Cinnamomum</taxon>
    </lineage>
</organism>
<gene>
    <name evidence="10" type="ORF">CKAN_02380800</name>
</gene>
<evidence type="ECO:0000313" key="10">
    <source>
        <dbReference type="EMBL" id="RWR94511.1"/>
    </source>
</evidence>
<dbReference type="InterPro" id="IPR026961">
    <property type="entry name" value="PGG_dom"/>
</dbReference>
<keyword evidence="11" id="KW-1185">Reference proteome</keyword>
<dbReference type="Pfam" id="PF12796">
    <property type="entry name" value="Ank_2"/>
    <property type="match status" value="1"/>
</dbReference>
<protein>
    <submittedName>
        <fullName evidence="10">Ankyrin repeat-containing protein NPR4-like protein</fullName>
    </submittedName>
</protein>
<dbReference type="PANTHER" id="PTHR24186">
    <property type="entry name" value="PROTEIN PHOSPHATASE 1 REGULATORY SUBUNIT"/>
    <property type="match status" value="1"/>
</dbReference>
<evidence type="ECO:0000259" key="9">
    <source>
        <dbReference type="Pfam" id="PF13962"/>
    </source>
</evidence>
<feature type="transmembrane region" description="Helical" evidence="8">
    <location>
        <begin position="420"/>
        <end position="447"/>
    </location>
</feature>
<proteinExistence type="predicted"/>
<dbReference type="SMART" id="SM00248">
    <property type="entry name" value="ANK"/>
    <property type="match status" value="5"/>
</dbReference>
<dbReference type="PROSITE" id="PS50297">
    <property type="entry name" value="ANK_REP_REGION"/>
    <property type="match status" value="2"/>
</dbReference>
<feature type="domain" description="PGG" evidence="9">
    <location>
        <begin position="264"/>
        <end position="398"/>
    </location>
</feature>
<feature type="transmembrane region" description="Helical" evidence="8">
    <location>
        <begin position="378"/>
        <end position="408"/>
    </location>
</feature>
<dbReference type="STRING" id="337451.A0A443PUQ5"/>
<dbReference type="PROSITE" id="PS50088">
    <property type="entry name" value="ANK_REPEAT"/>
    <property type="match status" value="2"/>
</dbReference>
<dbReference type="GO" id="GO:0005886">
    <property type="term" value="C:plasma membrane"/>
    <property type="evidence" value="ECO:0007669"/>
    <property type="project" value="TreeGrafter"/>
</dbReference>
<dbReference type="EMBL" id="QPKB01000011">
    <property type="protein sequence ID" value="RWR94511.1"/>
    <property type="molecule type" value="Genomic_DNA"/>
</dbReference>
<feature type="transmembrane region" description="Helical" evidence="8">
    <location>
        <begin position="342"/>
        <end position="366"/>
    </location>
</feature>
<comment type="caution">
    <text evidence="10">The sequence shown here is derived from an EMBL/GenBank/DDBJ whole genome shotgun (WGS) entry which is preliminary data.</text>
</comment>
<accession>A0A443PUQ5</accession>
<evidence type="ECO:0000256" key="3">
    <source>
        <dbReference type="ARBA" id="ARBA00022737"/>
    </source>
</evidence>
<dbReference type="Proteomes" id="UP000283530">
    <property type="component" value="Unassembled WGS sequence"/>
</dbReference>
<evidence type="ECO:0000256" key="8">
    <source>
        <dbReference type="SAM" id="Phobius"/>
    </source>
</evidence>
<evidence type="ECO:0000256" key="5">
    <source>
        <dbReference type="ARBA" id="ARBA00023043"/>
    </source>
</evidence>
<sequence>MDARLHRAAIRGDVALLLDLLQRDEHILDGVMMMHDHIANENPLHIAAQFGHVDFAKQILSRKPEYVHKLNSQGQSPLHLASGAGHVEVVNLLLKKDVGVCFVRDKRGMTPLHIAARKGRLEVLKELVIAERTAAWVQTDQGEPILHLCASNGQFEALKMLIKLISDNDFVNMKDDDENSILHLLAPEIQIEVIEFLLSNRRLDINCLNIKKYTPLDALVKAPRRSGFKKCKRILCGAGGKRAKEISQALAVNHPKSTWQAHANWLNETKSSLMVVAILIATVTYQAALNPPGGVWQDNYPPRLSPGDNITAIRQWYADYETYIERNSHVVGESVMSSDLSFGYLTFSFFNLISLFQSLSIILLLISGFNLKRRGLMWVLMISMWISIGSMAVSYTICFLCLTNSYAWDNARIDNVEVPPFTYVIVTCAALTLIGPLVIAHLVRLVIRHRKKSRILKFGRSIGTENREGAAIQVSVDQTRTP</sequence>
<feature type="repeat" description="ANK" evidence="7">
    <location>
        <begin position="107"/>
        <end position="128"/>
    </location>
</feature>
<name>A0A443PUQ5_9MAGN</name>
<dbReference type="Gene3D" id="1.25.40.20">
    <property type="entry name" value="Ankyrin repeat-containing domain"/>
    <property type="match status" value="2"/>
</dbReference>
<dbReference type="InterPro" id="IPR036770">
    <property type="entry name" value="Ankyrin_rpt-contain_sf"/>
</dbReference>
<dbReference type="OrthoDB" id="7729168at2759"/>
<keyword evidence="6 8" id="KW-0472">Membrane</keyword>
<evidence type="ECO:0000256" key="4">
    <source>
        <dbReference type="ARBA" id="ARBA00022989"/>
    </source>
</evidence>
<evidence type="ECO:0000256" key="6">
    <source>
        <dbReference type="ARBA" id="ARBA00023136"/>
    </source>
</evidence>
<reference evidence="10 11" key="1">
    <citation type="journal article" date="2019" name="Nat. Plants">
        <title>Stout camphor tree genome fills gaps in understanding of flowering plant genome evolution.</title>
        <authorList>
            <person name="Chaw S.M."/>
            <person name="Liu Y.C."/>
            <person name="Wu Y.W."/>
            <person name="Wang H.Y."/>
            <person name="Lin C.I."/>
            <person name="Wu C.S."/>
            <person name="Ke H.M."/>
            <person name="Chang L.Y."/>
            <person name="Hsu C.Y."/>
            <person name="Yang H.T."/>
            <person name="Sudianto E."/>
            <person name="Hsu M.H."/>
            <person name="Wu K.P."/>
            <person name="Wang L.N."/>
            <person name="Leebens-Mack J.H."/>
            <person name="Tsai I.J."/>
        </authorList>
    </citation>
    <scope>NUCLEOTIDE SEQUENCE [LARGE SCALE GENOMIC DNA]</scope>
    <source>
        <strain evidence="11">cv. Chaw 1501</strain>
        <tissue evidence="10">Young leaves</tissue>
    </source>
</reference>
<feature type="repeat" description="ANK" evidence="7">
    <location>
        <begin position="73"/>
        <end position="105"/>
    </location>
</feature>
<evidence type="ECO:0000313" key="11">
    <source>
        <dbReference type="Proteomes" id="UP000283530"/>
    </source>
</evidence>
<dbReference type="PANTHER" id="PTHR24186:SF37">
    <property type="entry name" value="PGG DOMAIN-CONTAINING PROTEIN"/>
    <property type="match status" value="1"/>
</dbReference>
<keyword evidence="3" id="KW-0677">Repeat</keyword>
<keyword evidence="2 8" id="KW-0812">Transmembrane</keyword>
<dbReference type="SUPFAM" id="SSF48403">
    <property type="entry name" value="Ankyrin repeat"/>
    <property type="match status" value="1"/>
</dbReference>
<dbReference type="AlphaFoldDB" id="A0A443PUQ5"/>
<evidence type="ECO:0000256" key="7">
    <source>
        <dbReference type="PROSITE-ProRule" id="PRU00023"/>
    </source>
</evidence>
<evidence type="ECO:0000256" key="1">
    <source>
        <dbReference type="ARBA" id="ARBA00004141"/>
    </source>
</evidence>
<comment type="subcellular location">
    <subcellularLocation>
        <location evidence="1">Membrane</location>
        <topology evidence="1">Multi-pass membrane protein</topology>
    </subcellularLocation>
</comment>